<dbReference type="Proteomes" id="UP000824469">
    <property type="component" value="Unassembled WGS sequence"/>
</dbReference>
<gene>
    <name evidence="1" type="ORF">KI387_008210</name>
</gene>
<dbReference type="EMBL" id="JAHRHJ020000008">
    <property type="protein sequence ID" value="KAH9303806.1"/>
    <property type="molecule type" value="Genomic_DNA"/>
</dbReference>
<name>A0AA38FIT8_TAXCH</name>
<reference evidence="1 2" key="1">
    <citation type="journal article" date="2021" name="Nat. Plants">
        <title>The Taxus genome provides insights into paclitaxel biosynthesis.</title>
        <authorList>
            <person name="Xiong X."/>
            <person name="Gou J."/>
            <person name="Liao Q."/>
            <person name="Li Y."/>
            <person name="Zhou Q."/>
            <person name="Bi G."/>
            <person name="Li C."/>
            <person name="Du R."/>
            <person name="Wang X."/>
            <person name="Sun T."/>
            <person name="Guo L."/>
            <person name="Liang H."/>
            <person name="Lu P."/>
            <person name="Wu Y."/>
            <person name="Zhang Z."/>
            <person name="Ro D.K."/>
            <person name="Shang Y."/>
            <person name="Huang S."/>
            <person name="Yan J."/>
        </authorList>
    </citation>
    <scope>NUCLEOTIDE SEQUENCE [LARGE SCALE GENOMIC DNA]</scope>
    <source>
        <strain evidence="1">Ta-2019</strain>
    </source>
</reference>
<accession>A0AA38FIT8</accession>
<dbReference type="AlphaFoldDB" id="A0AA38FIT8"/>
<protein>
    <submittedName>
        <fullName evidence="1">Uncharacterized protein</fullName>
    </submittedName>
</protein>
<evidence type="ECO:0000313" key="2">
    <source>
        <dbReference type="Proteomes" id="UP000824469"/>
    </source>
</evidence>
<feature type="non-terminal residue" evidence="1">
    <location>
        <position position="69"/>
    </location>
</feature>
<evidence type="ECO:0000313" key="1">
    <source>
        <dbReference type="EMBL" id="KAH9303806.1"/>
    </source>
</evidence>
<keyword evidence="2" id="KW-1185">Reference proteome</keyword>
<organism evidence="1 2">
    <name type="scientific">Taxus chinensis</name>
    <name type="common">Chinese yew</name>
    <name type="synonym">Taxus wallichiana var. chinensis</name>
    <dbReference type="NCBI Taxonomy" id="29808"/>
    <lineage>
        <taxon>Eukaryota</taxon>
        <taxon>Viridiplantae</taxon>
        <taxon>Streptophyta</taxon>
        <taxon>Embryophyta</taxon>
        <taxon>Tracheophyta</taxon>
        <taxon>Spermatophyta</taxon>
        <taxon>Pinopsida</taxon>
        <taxon>Pinidae</taxon>
        <taxon>Conifers II</taxon>
        <taxon>Cupressales</taxon>
        <taxon>Taxaceae</taxon>
        <taxon>Taxus</taxon>
    </lineage>
</organism>
<sequence>NRRTLQWSGKACERSNDPVQEEIQEMALSSKSVLQIQKTDCRQALKWNSMVREGADNVKRSQRLKEKKR</sequence>
<feature type="non-terminal residue" evidence="1">
    <location>
        <position position="1"/>
    </location>
</feature>
<comment type="caution">
    <text evidence="1">The sequence shown here is derived from an EMBL/GenBank/DDBJ whole genome shotgun (WGS) entry which is preliminary data.</text>
</comment>
<proteinExistence type="predicted"/>